<keyword evidence="3" id="KW-1185">Reference proteome</keyword>
<accession>K3ZG83</accession>
<dbReference type="Proteomes" id="UP000004995">
    <property type="component" value="Unassembled WGS sequence"/>
</dbReference>
<organism evidence="2 3">
    <name type="scientific">Setaria italica</name>
    <name type="common">Foxtail millet</name>
    <name type="synonym">Panicum italicum</name>
    <dbReference type="NCBI Taxonomy" id="4555"/>
    <lineage>
        <taxon>Eukaryota</taxon>
        <taxon>Viridiplantae</taxon>
        <taxon>Streptophyta</taxon>
        <taxon>Embryophyta</taxon>
        <taxon>Tracheophyta</taxon>
        <taxon>Spermatophyta</taxon>
        <taxon>Magnoliopsida</taxon>
        <taxon>Liliopsida</taxon>
        <taxon>Poales</taxon>
        <taxon>Poaceae</taxon>
        <taxon>PACMAD clade</taxon>
        <taxon>Panicoideae</taxon>
        <taxon>Panicodae</taxon>
        <taxon>Paniceae</taxon>
        <taxon>Cenchrinae</taxon>
        <taxon>Setaria</taxon>
    </lineage>
</organism>
<protein>
    <submittedName>
        <fullName evidence="2">Uncharacterized protein</fullName>
    </submittedName>
</protein>
<feature type="region of interest" description="Disordered" evidence="1">
    <location>
        <begin position="1"/>
        <end position="23"/>
    </location>
</feature>
<dbReference type="HOGENOM" id="CLU_2101147_0_0_1"/>
<reference evidence="2" key="2">
    <citation type="submission" date="2018-08" db="UniProtKB">
        <authorList>
            <consortium name="EnsemblPlants"/>
        </authorList>
    </citation>
    <scope>IDENTIFICATION</scope>
    <source>
        <strain evidence="2">Yugu1</strain>
    </source>
</reference>
<dbReference type="InParanoid" id="K3ZG83"/>
<sequence length="116" mass="12424">MVEGGVGDGGDEKKMDSASGGFSPFLSTRRALLGGRTVNIIFFSGGTTHPPWLVLRRPSKSFPSSLIFVVPAGSRIREIAPARRPLYPFRQAKPLGATRKALPLCKFVIAVAQAIT</sequence>
<dbReference type="EnsemblPlants" id="KQL15126">
    <property type="protein sequence ID" value="KQL15126"/>
    <property type="gene ID" value="SETIT_025585mg"/>
</dbReference>
<dbReference type="AlphaFoldDB" id="K3ZG83"/>
<evidence type="ECO:0000313" key="3">
    <source>
        <dbReference type="Proteomes" id="UP000004995"/>
    </source>
</evidence>
<proteinExistence type="predicted"/>
<evidence type="ECO:0000256" key="1">
    <source>
        <dbReference type="SAM" id="MobiDB-lite"/>
    </source>
</evidence>
<dbReference type="EMBL" id="AGNK02001658">
    <property type="status" value="NOT_ANNOTATED_CDS"/>
    <property type="molecule type" value="Genomic_DNA"/>
</dbReference>
<evidence type="ECO:0000313" key="2">
    <source>
        <dbReference type="EnsemblPlants" id="KQL15126"/>
    </source>
</evidence>
<dbReference type="Gramene" id="KQL15126">
    <property type="protein sequence ID" value="KQL15126"/>
    <property type="gene ID" value="SETIT_025585mg"/>
</dbReference>
<name>K3ZG83_SETIT</name>
<reference evidence="3" key="1">
    <citation type="journal article" date="2012" name="Nat. Biotechnol.">
        <title>Reference genome sequence of the model plant Setaria.</title>
        <authorList>
            <person name="Bennetzen J.L."/>
            <person name="Schmutz J."/>
            <person name="Wang H."/>
            <person name="Percifield R."/>
            <person name="Hawkins J."/>
            <person name="Pontaroli A.C."/>
            <person name="Estep M."/>
            <person name="Feng L."/>
            <person name="Vaughn J.N."/>
            <person name="Grimwood J."/>
            <person name="Jenkins J."/>
            <person name="Barry K."/>
            <person name="Lindquist E."/>
            <person name="Hellsten U."/>
            <person name="Deshpande S."/>
            <person name="Wang X."/>
            <person name="Wu X."/>
            <person name="Mitros T."/>
            <person name="Triplett J."/>
            <person name="Yang X."/>
            <person name="Ye C.Y."/>
            <person name="Mauro-Herrera M."/>
            <person name="Wang L."/>
            <person name="Li P."/>
            <person name="Sharma M."/>
            <person name="Sharma R."/>
            <person name="Ronald P.C."/>
            <person name="Panaud O."/>
            <person name="Kellogg E.A."/>
            <person name="Brutnell T.P."/>
            <person name="Doust A.N."/>
            <person name="Tuskan G.A."/>
            <person name="Rokhsar D."/>
            <person name="Devos K.M."/>
        </authorList>
    </citation>
    <scope>NUCLEOTIDE SEQUENCE [LARGE SCALE GENOMIC DNA]</scope>
    <source>
        <strain evidence="3">cv. Yugu1</strain>
    </source>
</reference>